<dbReference type="PANTHER" id="PTHR12804">
    <property type="entry name" value="MICROSOMAL SIGNAL PEPTIDASE 23 KD SUBUNIT SPC22/23"/>
    <property type="match status" value="1"/>
</dbReference>
<dbReference type="GO" id="GO:0006465">
    <property type="term" value="P:signal peptide processing"/>
    <property type="evidence" value="ECO:0007669"/>
    <property type="project" value="UniProtKB-UniRule"/>
</dbReference>
<accession>A0A8K0R1K4</accession>
<organism evidence="12 13">
    <name type="scientific">Paraphoma chrysanthemicola</name>
    <dbReference type="NCBI Taxonomy" id="798071"/>
    <lineage>
        <taxon>Eukaryota</taxon>
        <taxon>Fungi</taxon>
        <taxon>Dikarya</taxon>
        <taxon>Ascomycota</taxon>
        <taxon>Pezizomycotina</taxon>
        <taxon>Dothideomycetes</taxon>
        <taxon>Pleosporomycetidae</taxon>
        <taxon>Pleosporales</taxon>
        <taxon>Pleosporineae</taxon>
        <taxon>Phaeosphaeriaceae</taxon>
        <taxon>Paraphoma</taxon>
    </lineage>
</organism>
<dbReference type="OrthoDB" id="10261524at2759"/>
<feature type="region of interest" description="Disordered" evidence="10">
    <location>
        <begin position="242"/>
        <end position="269"/>
    </location>
</feature>
<evidence type="ECO:0000256" key="6">
    <source>
        <dbReference type="ARBA" id="ARBA00022989"/>
    </source>
</evidence>
<feature type="compositionally biased region" description="Basic residues" evidence="10">
    <location>
        <begin position="132"/>
        <end position="144"/>
    </location>
</feature>
<comment type="function">
    <text evidence="8">Essential component of the signal peptidase complex (SPC) which catalyzes the cleavage of N-terminal signal sequences from nascent proteins as they are translocated into the lumen of the endoplasmic reticulum. Essential for the SPC catalytic activity, possibly by stabilizing and positioning the active center of the complex close to the lumenal surface. Essential for viability.</text>
</comment>
<evidence type="ECO:0000256" key="1">
    <source>
        <dbReference type="ARBA" id="ARBA00004648"/>
    </source>
</evidence>
<keyword evidence="5" id="KW-0735">Signal-anchor</keyword>
<keyword evidence="13" id="KW-1185">Reference proteome</keyword>
<evidence type="ECO:0000256" key="8">
    <source>
        <dbReference type="ARBA" id="ARBA00045670"/>
    </source>
</evidence>
<sequence length="269" mass="30473">MHSALVRLQNVFGFFTTVAFTVAAVIALSSFISPQTPSASVRLRNVQVVKGRPHYYSMKKEEYAHVKFDLDTDLTSLFNWNTKQVFLYLKAIYPSTRASEPPSEAIIWDAILASNTAPWHQNHYIHPDPKSKSKSKVLPKKSKKAQAAAKAANKGKNPIEELLFPRGELHLDNQRPKYQITDITGKLQNRTDVVLELAWNVQPWVGALTWTNWRDFGAWKGLKGGKSEAFDFPEIGKQKKVDRKELETEKGGEGYRLEVGGEQPRRRPA</sequence>
<comment type="subcellular location">
    <subcellularLocation>
        <location evidence="1">Endoplasmic reticulum membrane</location>
        <topology evidence="1">Single-pass type II membrane protein</topology>
    </subcellularLocation>
</comment>
<evidence type="ECO:0000256" key="11">
    <source>
        <dbReference type="SAM" id="Phobius"/>
    </source>
</evidence>
<evidence type="ECO:0000256" key="4">
    <source>
        <dbReference type="ARBA" id="ARBA00022824"/>
    </source>
</evidence>
<comment type="similarity">
    <text evidence="2 9">Belongs to the SPCS3 family.</text>
</comment>
<evidence type="ECO:0000256" key="2">
    <source>
        <dbReference type="ARBA" id="ARBA00009289"/>
    </source>
</evidence>
<dbReference type="PANTHER" id="PTHR12804:SF0">
    <property type="entry name" value="SIGNAL PEPTIDASE COMPLEX SUBUNIT 3"/>
    <property type="match status" value="1"/>
</dbReference>
<protein>
    <recommendedName>
        <fullName evidence="9">Signal peptidase subunit 3</fullName>
    </recommendedName>
</protein>
<dbReference type="PIRSF" id="PIRSF016089">
    <property type="entry name" value="SPC22"/>
    <property type="match status" value="1"/>
</dbReference>
<gene>
    <name evidence="12" type="ORF">FB567DRAFT_532909</name>
</gene>
<reference evidence="12" key="1">
    <citation type="journal article" date="2021" name="Nat. Commun.">
        <title>Genetic determinants of endophytism in the Arabidopsis root mycobiome.</title>
        <authorList>
            <person name="Mesny F."/>
            <person name="Miyauchi S."/>
            <person name="Thiergart T."/>
            <person name="Pickel B."/>
            <person name="Atanasova L."/>
            <person name="Karlsson M."/>
            <person name="Huettel B."/>
            <person name="Barry K.W."/>
            <person name="Haridas S."/>
            <person name="Chen C."/>
            <person name="Bauer D."/>
            <person name="Andreopoulos W."/>
            <person name="Pangilinan J."/>
            <person name="LaButti K."/>
            <person name="Riley R."/>
            <person name="Lipzen A."/>
            <person name="Clum A."/>
            <person name="Drula E."/>
            <person name="Henrissat B."/>
            <person name="Kohler A."/>
            <person name="Grigoriev I.V."/>
            <person name="Martin F.M."/>
            <person name="Hacquard S."/>
        </authorList>
    </citation>
    <scope>NUCLEOTIDE SEQUENCE</scope>
    <source>
        <strain evidence="12">MPI-SDFR-AT-0120</strain>
    </source>
</reference>
<evidence type="ECO:0000256" key="9">
    <source>
        <dbReference type="PIRNR" id="PIRNR016089"/>
    </source>
</evidence>
<dbReference type="GO" id="GO:0005787">
    <property type="term" value="C:signal peptidase complex"/>
    <property type="evidence" value="ECO:0007669"/>
    <property type="project" value="UniProtKB-UniRule"/>
</dbReference>
<dbReference type="Proteomes" id="UP000813461">
    <property type="component" value="Unassembled WGS sequence"/>
</dbReference>
<evidence type="ECO:0000313" key="13">
    <source>
        <dbReference type="Proteomes" id="UP000813461"/>
    </source>
</evidence>
<keyword evidence="3 11" id="KW-0812">Transmembrane</keyword>
<dbReference type="GO" id="GO:0045047">
    <property type="term" value="P:protein targeting to ER"/>
    <property type="evidence" value="ECO:0007669"/>
    <property type="project" value="TreeGrafter"/>
</dbReference>
<keyword evidence="6 11" id="KW-1133">Transmembrane helix</keyword>
<feature type="compositionally biased region" description="Basic and acidic residues" evidence="10">
    <location>
        <begin position="242"/>
        <end position="256"/>
    </location>
</feature>
<comment type="caution">
    <text evidence="12">The sequence shown here is derived from an EMBL/GenBank/DDBJ whole genome shotgun (WGS) entry which is preliminary data.</text>
</comment>
<proteinExistence type="inferred from homology"/>
<dbReference type="Pfam" id="PF04573">
    <property type="entry name" value="SPC22"/>
    <property type="match status" value="2"/>
</dbReference>
<feature type="transmembrane region" description="Helical" evidence="11">
    <location>
        <begin position="12"/>
        <end position="32"/>
    </location>
</feature>
<keyword evidence="4 9" id="KW-0256">Endoplasmic reticulum</keyword>
<name>A0A8K0R1K4_9PLEO</name>
<dbReference type="EMBL" id="JAGMVJ010000016">
    <property type="protein sequence ID" value="KAH7079564.1"/>
    <property type="molecule type" value="Genomic_DNA"/>
</dbReference>
<evidence type="ECO:0000256" key="3">
    <source>
        <dbReference type="ARBA" id="ARBA00022692"/>
    </source>
</evidence>
<evidence type="ECO:0000256" key="7">
    <source>
        <dbReference type="ARBA" id="ARBA00023136"/>
    </source>
</evidence>
<dbReference type="AlphaFoldDB" id="A0A8K0R1K4"/>
<keyword evidence="7 9" id="KW-0472">Membrane</keyword>
<feature type="region of interest" description="Disordered" evidence="10">
    <location>
        <begin position="122"/>
        <end position="153"/>
    </location>
</feature>
<evidence type="ECO:0000256" key="10">
    <source>
        <dbReference type="SAM" id="MobiDB-lite"/>
    </source>
</evidence>
<evidence type="ECO:0000256" key="5">
    <source>
        <dbReference type="ARBA" id="ARBA00022968"/>
    </source>
</evidence>
<evidence type="ECO:0000313" key="12">
    <source>
        <dbReference type="EMBL" id="KAH7079564.1"/>
    </source>
</evidence>
<dbReference type="InterPro" id="IPR007653">
    <property type="entry name" value="SPC3"/>
</dbReference>